<keyword evidence="5" id="KW-0812">Transmembrane</keyword>
<name>A0ABN8J1S2_9NEOP</name>
<evidence type="ECO:0000256" key="5">
    <source>
        <dbReference type="ARBA" id="ARBA00022692"/>
    </source>
</evidence>
<proteinExistence type="inferred from homology"/>
<evidence type="ECO:0000313" key="12">
    <source>
        <dbReference type="EMBL" id="CAH2073079.1"/>
    </source>
</evidence>
<evidence type="ECO:0000313" key="13">
    <source>
        <dbReference type="Proteomes" id="UP000837857"/>
    </source>
</evidence>
<evidence type="ECO:0000256" key="3">
    <source>
        <dbReference type="ARBA" id="ARBA00022676"/>
    </source>
</evidence>
<dbReference type="EMBL" id="OW152819">
    <property type="protein sequence ID" value="CAH2073079.1"/>
    <property type="molecule type" value="Genomic_DNA"/>
</dbReference>
<dbReference type="PANTHER" id="PTHR10811">
    <property type="entry name" value="FRINGE-RELATED"/>
    <property type="match status" value="1"/>
</dbReference>
<evidence type="ECO:0000256" key="10">
    <source>
        <dbReference type="SAM" id="SignalP"/>
    </source>
</evidence>
<evidence type="ECO:0000256" key="9">
    <source>
        <dbReference type="ARBA" id="ARBA00037847"/>
    </source>
</evidence>
<dbReference type="Pfam" id="PF02434">
    <property type="entry name" value="Fringe"/>
    <property type="match status" value="1"/>
</dbReference>
<keyword evidence="4" id="KW-0808">Transferase</keyword>
<protein>
    <recommendedName>
        <fullName evidence="11">Fringe-like glycosyltransferase domain-containing protein</fullName>
    </recommendedName>
</protein>
<keyword evidence="6" id="KW-0735">Signal-anchor</keyword>
<feature type="signal peptide" evidence="10">
    <location>
        <begin position="1"/>
        <end position="15"/>
    </location>
</feature>
<feature type="non-terminal residue" evidence="12">
    <location>
        <position position="470"/>
    </location>
</feature>
<comment type="similarity">
    <text evidence="2">Belongs to the glycosyltransferase 31 family.</text>
</comment>
<sequence>MHLVLIFILFDFATCFDSRNVVFTIVSQSEPYHASVASRLRQDIEKQVMELEGRRPMVHVTHEDFPVRGAWTIIPLLRPLIAKYSGGDVRWVLFVEPHTAVRCGKLLSALAAADSRKDTMWVGYPLSDNEPTIIHHFMIHEELEEEGGFVYPNFPSGFAMRIQLMENLLNEIESGKRKLEADFSIDPAYELAQLVYGEPSSPGPLLTPDMSFCVVSGENCATYPRQFDICGSPIPEESIFFAVKTWSGFHSTRAKVVKKTWGKHVTNLYFFSDKADPSIPTIDTGVPNTRTGHCAKTMAILKRAVEMVEGMPHVRWIFLADDDTILGVRRLCEVLSCYRGGPHATVLGERYGYGYGKPETAAKGYSYVTGGGGCALSVGAARLLRGCACASPRAPDDMTLGACARARNVTLAHSPLFHQARPQDYPREAVARDRPVSFHRHSTPEPHRLYATWFQHDDLALGQGRRRDEL</sequence>
<keyword evidence="10" id="KW-0732">Signal</keyword>
<dbReference type="Proteomes" id="UP000837857">
    <property type="component" value="Chromosome 7"/>
</dbReference>
<keyword evidence="8" id="KW-0472">Membrane</keyword>
<evidence type="ECO:0000256" key="6">
    <source>
        <dbReference type="ARBA" id="ARBA00022968"/>
    </source>
</evidence>
<keyword evidence="3" id="KW-0328">Glycosyltransferase</keyword>
<evidence type="ECO:0000256" key="7">
    <source>
        <dbReference type="ARBA" id="ARBA00022989"/>
    </source>
</evidence>
<comment type="subcellular location">
    <subcellularLocation>
        <location evidence="9">Endomembrane system</location>
        <topology evidence="9">Single-pass membrane protein</topology>
    </subcellularLocation>
    <subcellularLocation>
        <location evidence="1">Membrane</location>
        <topology evidence="1">Single-pass type II membrane protein</topology>
    </subcellularLocation>
</comment>
<dbReference type="InterPro" id="IPR003378">
    <property type="entry name" value="Fringe-like_glycosylTrfase"/>
</dbReference>
<evidence type="ECO:0000256" key="4">
    <source>
        <dbReference type="ARBA" id="ARBA00022679"/>
    </source>
</evidence>
<evidence type="ECO:0000256" key="1">
    <source>
        <dbReference type="ARBA" id="ARBA00004606"/>
    </source>
</evidence>
<accession>A0ABN8J1S2</accession>
<gene>
    <name evidence="12" type="ORF">IPOD504_LOCUS15474</name>
</gene>
<reference evidence="12" key="1">
    <citation type="submission" date="2022-03" db="EMBL/GenBank/DDBJ databases">
        <authorList>
            <person name="Martin H S."/>
        </authorList>
    </citation>
    <scope>NUCLEOTIDE SEQUENCE</scope>
</reference>
<feature type="domain" description="Fringe-like glycosyltransferase" evidence="11">
    <location>
        <begin position="236"/>
        <end position="442"/>
    </location>
</feature>
<keyword evidence="13" id="KW-1185">Reference proteome</keyword>
<evidence type="ECO:0000256" key="2">
    <source>
        <dbReference type="ARBA" id="ARBA00008661"/>
    </source>
</evidence>
<evidence type="ECO:0000256" key="8">
    <source>
        <dbReference type="ARBA" id="ARBA00023136"/>
    </source>
</evidence>
<organism evidence="12 13">
    <name type="scientific">Iphiclides podalirius</name>
    <name type="common">scarce swallowtail</name>
    <dbReference type="NCBI Taxonomy" id="110791"/>
    <lineage>
        <taxon>Eukaryota</taxon>
        <taxon>Metazoa</taxon>
        <taxon>Ecdysozoa</taxon>
        <taxon>Arthropoda</taxon>
        <taxon>Hexapoda</taxon>
        <taxon>Insecta</taxon>
        <taxon>Pterygota</taxon>
        <taxon>Neoptera</taxon>
        <taxon>Endopterygota</taxon>
        <taxon>Lepidoptera</taxon>
        <taxon>Glossata</taxon>
        <taxon>Ditrysia</taxon>
        <taxon>Papilionoidea</taxon>
        <taxon>Papilionidae</taxon>
        <taxon>Papilioninae</taxon>
        <taxon>Iphiclides</taxon>
    </lineage>
</organism>
<evidence type="ECO:0000259" key="11">
    <source>
        <dbReference type="Pfam" id="PF02434"/>
    </source>
</evidence>
<dbReference type="Gene3D" id="3.90.550.50">
    <property type="match status" value="1"/>
</dbReference>
<feature type="chain" id="PRO_5045158222" description="Fringe-like glycosyltransferase domain-containing protein" evidence="10">
    <location>
        <begin position="16"/>
        <end position="470"/>
    </location>
</feature>
<keyword evidence="7" id="KW-1133">Transmembrane helix</keyword>